<protein>
    <submittedName>
        <fullName evidence="2">Uncharacterized protein</fullName>
    </submittedName>
</protein>
<proteinExistence type="predicted"/>
<dbReference type="OrthoDB" id="5863171at2759"/>
<evidence type="ECO:0000256" key="1">
    <source>
        <dbReference type="SAM" id="MobiDB-lite"/>
    </source>
</evidence>
<feature type="compositionally biased region" description="Acidic residues" evidence="1">
    <location>
        <begin position="212"/>
        <end position="222"/>
    </location>
</feature>
<organism evidence="2 3">
    <name type="scientific">Mortierella isabellina</name>
    <name type="common">Filamentous fungus</name>
    <name type="synonym">Umbelopsis isabellina</name>
    <dbReference type="NCBI Taxonomy" id="91625"/>
    <lineage>
        <taxon>Eukaryota</taxon>
        <taxon>Fungi</taxon>
        <taxon>Fungi incertae sedis</taxon>
        <taxon>Mucoromycota</taxon>
        <taxon>Mucoromycotina</taxon>
        <taxon>Umbelopsidomycetes</taxon>
        <taxon>Umbelopsidales</taxon>
        <taxon>Umbelopsidaceae</taxon>
        <taxon>Umbelopsis</taxon>
    </lineage>
</organism>
<keyword evidence="3" id="KW-1185">Reference proteome</keyword>
<sequence>MAATTEHFLQGLTEYHLQSSNMPMLSPDLCICCQSSTQQDAKNPNDVLCKQCKLALAQTQQAYVSYTETPIHHTLSNATITYDSLYREGFGFMKSDVFLAPAPSAESDSDYETVTTPIMVQQEDPAFLLEEAHSLFGVDGLLSQRLHKLAAADRKPLEDLPTPPAAACDDYEQADLSRKRKRSQEEDMLKVQTPPASPANSSYQIDKKLKCEEDDGDQEWDDSPAARSPSPFSWSSRRNSLSSVSDHEDNDPVEPSDTIFQQFTQAEVDWCRYCGTTEGVNWRPGPWGKRTLCK</sequence>
<evidence type="ECO:0000313" key="2">
    <source>
        <dbReference type="EMBL" id="KAG2173111.1"/>
    </source>
</evidence>
<evidence type="ECO:0000313" key="3">
    <source>
        <dbReference type="Proteomes" id="UP000654370"/>
    </source>
</evidence>
<name>A0A8H7PFQ4_MORIS</name>
<dbReference type="AlphaFoldDB" id="A0A8H7PFQ4"/>
<feature type="region of interest" description="Disordered" evidence="1">
    <location>
        <begin position="156"/>
        <end position="259"/>
    </location>
</feature>
<accession>A0A8H7PFQ4</accession>
<dbReference type="EMBL" id="JAEPQZ010000015">
    <property type="protein sequence ID" value="KAG2173111.1"/>
    <property type="molecule type" value="Genomic_DNA"/>
</dbReference>
<reference evidence="2" key="1">
    <citation type="submission" date="2020-12" db="EMBL/GenBank/DDBJ databases">
        <title>Metabolic potential, ecology and presence of endohyphal bacteria is reflected in genomic diversity of Mucoromycotina.</title>
        <authorList>
            <person name="Muszewska A."/>
            <person name="Okrasinska A."/>
            <person name="Steczkiewicz K."/>
            <person name="Drgas O."/>
            <person name="Orlowska M."/>
            <person name="Perlinska-Lenart U."/>
            <person name="Aleksandrzak-Piekarczyk T."/>
            <person name="Szatraj K."/>
            <person name="Zielenkiewicz U."/>
            <person name="Pilsyk S."/>
            <person name="Malc E."/>
            <person name="Mieczkowski P."/>
            <person name="Kruszewska J.S."/>
            <person name="Biernat P."/>
            <person name="Pawlowska J."/>
        </authorList>
    </citation>
    <scope>NUCLEOTIDE SEQUENCE</scope>
    <source>
        <strain evidence="2">WA0000067209</strain>
    </source>
</reference>
<comment type="caution">
    <text evidence="2">The sequence shown here is derived from an EMBL/GenBank/DDBJ whole genome shotgun (WGS) entry which is preliminary data.</text>
</comment>
<feature type="compositionally biased region" description="Low complexity" evidence="1">
    <location>
        <begin position="223"/>
        <end position="244"/>
    </location>
</feature>
<gene>
    <name evidence="2" type="ORF">INT43_004484</name>
</gene>
<dbReference type="Proteomes" id="UP000654370">
    <property type="component" value="Unassembled WGS sequence"/>
</dbReference>